<dbReference type="Proteomes" id="UP000091857">
    <property type="component" value="Chromosome 14"/>
</dbReference>
<sequence length="87" mass="9467">MGESFKFDRFGVRYLKAKNSAEKFTIVQFGVRPFCCTIAARSIVFTTPSTLEAALRSDGTAVPGGPSIASGPKRSPRNLPKKFEDLP</sequence>
<accession>A0ACB7GDE8</accession>
<protein>
    <submittedName>
        <fullName evidence="1">Uncharacterized protein</fullName>
    </submittedName>
</protein>
<proteinExistence type="predicted"/>
<organism evidence="1 2">
    <name type="scientific">Manihot esculenta</name>
    <name type="common">Cassava</name>
    <name type="synonym">Jatropha manihot</name>
    <dbReference type="NCBI Taxonomy" id="3983"/>
    <lineage>
        <taxon>Eukaryota</taxon>
        <taxon>Viridiplantae</taxon>
        <taxon>Streptophyta</taxon>
        <taxon>Embryophyta</taxon>
        <taxon>Tracheophyta</taxon>
        <taxon>Spermatophyta</taxon>
        <taxon>Magnoliopsida</taxon>
        <taxon>eudicotyledons</taxon>
        <taxon>Gunneridae</taxon>
        <taxon>Pentapetalae</taxon>
        <taxon>rosids</taxon>
        <taxon>fabids</taxon>
        <taxon>Malpighiales</taxon>
        <taxon>Euphorbiaceae</taxon>
        <taxon>Crotonoideae</taxon>
        <taxon>Manihoteae</taxon>
        <taxon>Manihot</taxon>
    </lineage>
</organism>
<keyword evidence="2" id="KW-1185">Reference proteome</keyword>
<reference evidence="2" key="1">
    <citation type="journal article" date="2016" name="Nat. Biotechnol.">
        <title>Sequencing wild and cultivated cassava and related species reveals extensive interspecific hybridization and genetic diversity.</title>
        <authorList>
            <person name="Bredeson J.V."/>
            <person name="Lyons J.B."/>
            <person name="Prochnik S.E."/>
            <person name="Wu G.A."/>
            <person name="Ha C.M."/>
            <person name="Edsinger-Gonzales E."/>
            <person name="Grimwood J."/>
            <person name="Schmutz J."/>
            <person name="Rabbi I.Y."/>
            <person name="Egesi C."/>
            <person name="Nauluvula P."/>
            <person name="Lebot V."/>
            <person name="Ndunguru J."/>
            <person name="Mkamilo G."/>
            <person name="Bart R.S."/>
            <person name="Setter T.L."/>
            <person name="Gleadow R.M."/>
            <person name="Kulakow P."/>
            <person name="Ferguson M.E."/>
            <person name="Rounsley S."/>
            <person name="Rokhsar D.S."/>
        </authorList>
    </citation>
    <scope>NUCLEOTIDE SEQUENCE [LARGE SCALE GENOMIC DNA]</scope>
    <source>
        <strain evidence="2">cv. AM560-2</strain>
    </source>
</reference>
<evidence type="ECO:0000313" key="1">
    <source>
        <dbReference type="EMBL" id="KAG8638247.1"/>
    </source>
</evidence>
<comment type="caution">
    <text evidence="1">The sequence shown here is derived from an EMBL/GenBank/DDBJ whole genome shotgun (WGS) entry which is preliminary data.</text>
</comment>
<evidence type="ECO:0000313" key="2">
    <source>
        <dbReference type="Proteomes" id="UP000091857"/>
    </source>
</evidence>
<gene>
    <name evidence="1" type="ORF">MANES_14G015536v8</name>
</gene>
<dbReference type="EMBL" id="CM004400">
    <property type="protein sequence ID" value="KAG8638247.1"/>
    <property type="molecule type" value="Genomic_DNA"/>
</dbReference>
<name>A0ACB7GDE8_MANES</name>